<dbReference type="GO" id="GO:0000338">
    <property type="term" value="P:protein deneddylation"/>
    <property type="evidence" value="ECO:0007669"/>
    <property type="project" value="InterPro"/>
</dbReference>
<dbReference type="AlphaFoldDB" id="A0A2P7ZYB6"/>
<feature type="domain" description="EIF3F/CSN6-like C-terminal" evidence="4">
    <location>
        <begin position="204"/>
        <end position="376"/>
    </location>
</feature>
<accession>A0A2P7ZYB6</accession>
<dbReference type="CDD" id="cd08063">
    <property type="entry name" value="MPN_CSN6"/>
    <property type="match status" value="1"/>
</dbReference>
<dbReference type="Proteomes" id="UP000243723">
    <property type="component" value="Unassembled WGS sequence"/>
</dbReference>
<feature type="compositionally biased region" description="Gly residues" evidence="3">
    <location>
        <begin position="413"/>
        <end position="447"/>
    </location>
</feature>
<comment type="similarity">
    <text evidence="1 2">Belongs to the peptidase M67A family. CSN6 subfamily.</text>
</comment>
<dbReference type="PANTHER" id="PTHR10540:SF8">
    <property type="entry name" value="COP9 SIGNALOSOME COMPLEX SUBUNIT 6"/>
    <property type="match status" value="1"/>
</dbReference>
<dbReference type="Gene3D" id="3.40.140.10">
    <property type="entry name" value="Cytidine Deaminase, domain 2"/>
    <property type="match status" value="1"/>
</dbReference>
<dbReference type="OrthoDB" id="1378at2759"/>
<evidence type="ECO:0000313" key="6">
    <source>
        <dbReference type="Proteomes" id="UP000243723"/>
    </source>
</evidence>
<feature type="region of interest" description="Disordered" evidence="3">
    <location>
        <begin position="388"/>
        <end position="447"/>
    </location>
</feature>
<protein>
    <recommendedName>
        <fullName evidence="2">COP9 signalosome complex subunit 6</fullName>
    </recommendedName>
</protein>
<feature type="compositionally biased region" description="Polar residues" evidence="3">
    <location>
        <begin position="337"/>
        <end position="356"/>
    </location>
</feature>
<comment type="function">
    <text evidence="2">Component of the COP9 signalosome complex (CSN), a complex involved in various cellular and developmental processes.</text>
</comment>
<dbReference type="Pfam" id="PF13012">
    <property type="entry name" value="MitMem_reg"/>
    <property type="match status" value="1"/>
</dbReference>
<comment type="subcellular location">
    <subcellularLocation>
        <location evidence="2">Cytoplasm</location>
    </subcellularLocation>
    <subcellularLocation>
        <location evidence="2">Nucleus</location>
    </subcellularLocation>
</comment>
<keyword evidence="2" id="KW-0539">Nucleus</keyword>
<evidence type="ECO:0000256" key="1">
    <source>
        <dbReference type="ARBA" id="ARBA00010893"/>
    </source>
</evidence>
<dbReference type="GO" id="GO:0005737">
    <property type="term" value="C:cytoplasm"/>
    <property type="evidence" value="ECO:0007669"/>
    <property type="project" value="UniProtKB-SubCell"/>
</dbReference>
<dbReference type="GO" id="GO:0008180">
    <property type="term" value="C:COP9 signalosome"/>
    <property type="evidence" value="ECO:0007669"/>
    <property type="project" value="UniProtKB-UniRule"/>
</dbReference>
<reference evidence="5 6" key="1">
    <citation type="submission" date="2017-05" db="EMBL/GenBank/DDBJ databases">
        <title>Draft genome sequence of Elsinoe australis.</title>
        <authorList>
            <person name="Cheng Q."/>
        </authorList>
    </citation>
    <scope>NUCLEOTIDE SEQUENCE [LARGE SCALE GENOMIC DNA]</scope>
    <source>
        <strain evidence="5 6">NL1</strain>
    </source>
</reference>
<evidence type="ECO:0000256" key="3">
    <source>
        <dbReference type="SAM" id="MobiDB-lite"/>
    </source>
</evidence>
<evidence type="ECO:0000313" key="5">
    <source>
        <dbReference type="EMBL" id="PSK53185.1"/>
    </source>
</evidence>
<dbReference type="InterPro" id="IPR033859">
    <property type="entry name" value="MPN_CSN6"/>
</dbReference>
<comment type="caution">
    <text evidence="5">The sequence shown here is derived from an EMBL/GenBank/DDBJ whole genome shotgun (WGS) entry which is preliminary data.</text>
</comment>
<keyword evidence="2" id="KW-0736">Signalosome</keyword>
<dbReference type="PANTHER" id="PTHR10540">
    <property type="entry name" value="EUKARYOTIC TRANSLATION INITIATION FACTOR 3 SUBUNIT F-RELATED"/>
    <property type="match status" value="1"/>
</dbReference>
<name>A0A2P7ZYB6_9PEZI</name>
<dbReference type="InterPro" id="IPR024969">
    <property type="entry name" value="EIF3F/CSN6-like_C"/>
</dbReference>
<gene>
    <name evidence="5" type="ORF">B9Z65_3385</name>
</gene>
<feature type="region of interest" description="Disordered" evidence="3">
    <location>
        <begin position="325"/>
        <end position="356"/>
    </location>
</feature>
<dbReference type="EMBL" id="NHZQ01000102">
    <property type="protein sequence ID" value="PSK53185.1"/>
    <property type="molecule type" value="Genomic_DNA"/>
</dbReference>
<sequence>MASNTPNPLVSAKPSDSPLVVKLHPLVLITITDYISRHTLTQKQGPIVGAVLGQQNGREVTLEHAFESVVKPKPGVNGKESIIMDEPWFSSRVAQYKEVHAQPPLDLTAIFTLGSTKGPAPDHVPVVQQIKATYNDDVLLVLFHPETILDGSLTGGKLPITVYEAFYEPGTEDGDKGLQVDGWGVGRQLQLKFRQIPFEVETGEAEMIGVDYVAKGAANANLAVDPSRKASTAAPSSKGKEKVLEQTNGAVDTVLSPEDEELIASLTSKSNAIKMLHSRINLIKTYLQSLPPSYLTDPSLAPSQDLQIPHTLLRQIPALLSRLPLLTPPSMTPSSTNGTNGASRAAQSHTSTESSDVALTTLLSTLTKTIADTRELTQKATIVTRARNDRKMASMARDGSDVGMGKFSRKHGGGGGGGGGSGFGSGAGSFGPEEGGFDSGLDGGEEY</sequence>
<organism evidence="5 6">
    <name type="scientific">Elsinoe australis</name>
    <dbReference type="NCBI Taxonomy" id="40998"/>
    <lineage>
        <taxon>Eukaryota</taxon>
        <taxon>Fungi</taxon>
        <taxon>Dikarya</taxon>
        <taxon>Ascomycota</taxon>
        <taxon>Pezizomycotina</taxon>
        <taxon>Dothideomycetes</taxon>
        <taxon>Dothideomycetidae</taxon>
        <taxon>Myriangiales</taxon>
        <taxon>Elsinoaceae</taxon>
        <taxon>Elsinoe</taxon>
    </lineage>
</organism>
<proteinExistence type="inferred from homology"/>
<keyword evidence="2" id="KW-0963">Cytoplasm</keyword>
<evidence type="ECO:0000256" key="2">
    <source>
        <dbReference type="RuleBase" id="RU367006"/>
    </source>
</evidence>
<evidence type="ECO:0000259" key="4">
    <source>
        <dbReference type="Pfam" id="PF13012"/>
    </source>
</evidence>
<keyword evidence="6" id="KW-1185">Reference proteome</keyword>
<dbReference type="STRING" id="40998.A0A2P7ZYB6"/>